<gene>
    <name evidence="3" type="ORF">FHL02_10045</name>
</gene>
<dbReference type="PROSITE" id="PS50943">
    <property type="entry name" value="HTH_CROC1"/>
    <property type="match status" value="1"/>
</dbReference>
<dbReference type="PANTHER" id="PTHR46558">
    <property type="entry name" value="TRACRIPTIONAL REGULATORY PROTEIN-RELATED-RELATED"/>
    <property type="match status" value="1"/>
</dbReference>
<dbReference type="SUPFAM" id="SSF47413">
    <property type="entry name" value="lambda repressor-like DNA-binding domains"/>
    <property type="match status" value="1"/>
</dbReference>
<sequence length="73" mass="8359">MTDQNFELTNNLKYFRKEKKLSQQDLADAVDVTRQSILMIEKNKFNPSILLSLKIAKVLGVDVNELFSITNKG</sequence>
<dbReference type="InterPro" id="IPR010982">
    <property type="entry name" value="Lambda_DNA-bd_dom_sf"/>
</dbReference>
<evidence type="ECO:0000313" key="3">
    <source>
        <dbReference type="EMBL" id="MQS53360.1"/>
    </source>
</evidence>
<dbReference type="Gene3D" id="1.10.260.40">
    <property type="entry name" value="lambda repressor-like DNA-binding domains"/>
    <property type="match status" value="1"/>
</dbReference>
<dbReference type="Pfam" id="PF01381">
    <property type="entry name" value="HTH_3"/>
    <property type="match status" value="1"/>
</dbReference>
<evidence type="ECO:0000259" key="2">
    <source>
        <dbReference type="PROSITE" id="PS50943"/>
    </source>
</evidence>
<name>A0A5P0ZJT9_9LACO</name>
<keyword evidence="1" id="KW-0238">DNA-binding</keyword>
<proteinExistence type="predicted"/>
<dbReference type="AlphaFoldDB" id="A0A5P0ZJT9"/>
<accession>A0A5P0ZJT9</accession>
<organism evidence="3 4">
    <name type="scientific">Companilactobacillus mishanensis</name>
    <dbReference type="NCBI Taxonomy" id="2486008"/>
    <lineage>
        <taxon>Bacteria</taxon>
        <taxon>Bacillati</taxon>
        <taxon>Bacillota</taxon>
        <taxon>Bacilli</taxon>
        <taxon>Lactobacillales</taxon>
        <taxon>Lactobacillaceae</taxon>
        <taxon>Companilactobacillus</taxon>
    </lineage>
</organism>
<dbReference type="InterPro" id="IPR001387">
    <property type="entry name" value="Cro/C1-type_HTH"/>
</dbReference>
<dbReference type="Proteomes" id="UP000380386">
    <property type="component" value="Unassembled WGS sequence"/>
</dbReference>
<reference evidence="3 4" key="1">
    <citation type="journal article" date="2019" name="Syst. Appl. Microbiol.">
        <title>Polyphasic characterization of two novel Lactobacillus spp. isolated from blown salami packages: Description of Lactobacillus halodurans sp. nov. and Lactobacillus salsicarnum sp. nov.</title>
        <authorList>
            <person name="Schuster J.A."/>
            <person name="Klingl A."/>
            <person name="Vogel R.F."/>
            <person name="Ehrmann M.A."/>
        </authorList>
    </citation>
    <scope>NUCLEOTIDE SEQUENCE [LARGE SCALE GENOMIC DNA]</scope>
    <source>
        <strain evidence="3 4">TMW 1.2118</strain>
    </source>
</reference>
<dbReference type="PANTHER" id="PTHR46558:SF4">
    <property type="entry name" value="DNA-BIDING PHAGE PROTEIN"/>
    <property type="match status" value="1"/>
</dbReference>
<dbReference type="SMART" id="SM00530">
    <property type="entry name" value="HTH_XRE"/>
    <property type="match status" value="1"/>
</dbReference>
<dbReference type="CDD" id="cd00093">
    <property type="entry name" value="HTH_XRE"/>
    <property type="match status" value="1"/>
</dbReference>
<protein>
    <submittedName>
        <fullName evidence="3">Helix-turn-helix transcriptional regulator</fullName>
    </submittedName>
</protein>
<dbReference type="EMBL" id="VDFM01000016">
    <property type="protein sequence ID" value="MQS53360.1"/>
    <property type="molecule type" value="Genomic_DNA"/>
</dbReference>
<dbReference type="RefSeq" id="WP_153383832.1">
    <property type="nucleotide sequence ID" value="NZ_VDFM01000016.1"/>
</dbReference>
<evidence type="ECO:0000313" key="4">
    <source>
        <dbReference type="Proteomes" id="UP000380386"/>
    </source>
</evidence>
<comment type="caution">
    <text evidence="3">The sequence shown here is derived from an EMBL/GenBank/DDBJ whole genome shotgun (WGS) entry which is preliminary data.</text>
</comment>
<evidence type="ECO:0000256" key="1">
    <source>
        <dbReference type="ARBA" id="ARBA00023125"/>
    </source>
</evidence>
<feature type="domain" description="HTH cro/C1-type" evidence="2">
    <location>
        <begin position="12"/>
        <end position="66"/>
    </location>
</feature>
<dbReference type="OrthoDB" id="6386941at2"/>
<dbReference type="GO" id="GO:0003677">
    <property type="term" value="F:DNA binding"/>
    <property type="evidence" value="ECO:0007669"/>
    <property type="project" value="UniProtKB-KW"/>
</dbReference>